<dbReference type="PANTHER" id="PTHR47219:SF20">
    <property type="entry name" value="TBC1 DOMAIN FAMILY MEMBER 2B"/>
    <property type="match status" value="1"/>
</dbReference>
<dbReference type="SUPFAM" id="SSF47923">
    <property type="entry name" value="Ypt/Rab-GAP domain of gyp1p"/>
    <property type="match status" value="1"/>
</dbReference>
<dbReference type="InParanoid" id="A7SQ42"/>
<dbReference type="InterPro" id="IPR050302">
    <property type="entry name" value="Rab_GAP_TBC_domain"/>
</dbReference>
<dbReference type="Gene3D" id="1.10.8.270">
    <property type="entry name" value="putative rabgap domain of human tbc1 domain family member 14 like domains"/>
    <property type="match status" value="1"/>
</dbReference>
<proteinExistence type="predicted"/>
<reference evidence="2 3" key="1">
    <citation type="journal article" date="2007" name="Science">
        <title>Sea anemone genome reveals ancestral eumetazoan gene repertoire and genomic organization.</title>
        <authorList>
            <person name="Putnam N.H."/>
            <person name="Srivastava M."/>
            <person name="Hellsten U."/>
            <person name="Dirks B."/>
            <person name="Chapman J."/>
            <person name="Salamov A."/>
            <person name="Terry A."/>
            <person name="Shapiro H."/>
            <person name="Lindquist E."/>
            <person name="Kapitonov V.V."/>
            <person name="Jurka J."/>
            <person name="Genikhovich G."/>
            <person name="Grigoriev I.V."/>
            <person name="Lucas S.M."/>
            <person name="Steele R.E."/>
            <person name="Finnerty J.R."/>
            <person name="Technau U."/>
            <person name="Martindale M.Q."/>
            <person name="Rokhsar D.S."/>
        </authorList>
    </citation>
    <scope>NUCLEOTIDE SEQUENCE [LARGE SCALE GENOMIC DNA]</scope>
    <source>
        <strain evidence="3">CH2 X CH6</strain>
    </source>
</reference>
<dbReference type="PhylomeDB" id="A7SQ42"/>
<name>A7SQ42_NEMVE</name>
<sequence length="100" mass="11766">GLNRLVAIAMLILKEEEAFWCLVAIVEHIMPKDYFSRTLLAAQADQRVLRDLLMEKLPRLYTHFENVRVDLSLITFNWFLTVFIDSFPIQVSQVTPFTFF</sequence>
<dbReference type="GO" id="GO:0005737">
    <property type="term" value="C:cytoplasm"/>
    <property type="evidence" value="ECO:0000318"/>
    <property type="project" value="GO_Central"/>
</dbReference>
<dbReference type="KEGG" id="nve:5505452"/>
<protein>
    <recommendedName>
        <fullName evidence="1">Rab-GAP TBC domain-containing protein</fullName>
    </recommendedName>
</protein>
<dbReference type="EMBL" id="DS469740">
    <property type="protein sequence ID" value="EDO34197.1"/>
    <property type="molecule type" value="Genomic_DNA"/>
</dbReference>
<dbReference type="GO" id="GO:0005096">
    <property type="term" value="F:GTPase activator activity"/>
    <property type="evidence" value="ECO:0000318"/>
    <property type="project" value="GO_Central"/>
</dbReference>
<dbReference type="OMA" id="CHEVDEY"/>
<accession>A7SQ42</accession>
<evidence type="ECO:0000313" key="3">
    <source>
        <dbReference type="Proteomes" id="UP000001593"/>
    </source>
</evidence>
<dbReference type="InterPro" id="IPR000195">
    <property type="entry name" value="Rab-GAP-TBC_dom"/>
</dbReference>
<dbReference type="STRING" id="45351.A7SQ42"/>
<gene>
    <name evidence="2" type="ORF">NEMVEDRAFT_v1g127031</name>
</gene>
<dbReference type="HOGENOM" id="CLU_181180_0_0_1"/>
<dbReference type="AlphaFoldDB" id="A7SQ42"/>
<dbReference type="Gene3D" id="1.10.472.80">
    <property type="entry name" value="Ypt/Rab-GAP domain of gyp1p, domain 3"/>
    <property type="match status" value="1"/>
</dbReference>
<dbReference type="PANTHER" id="PTHR47219">
    <property type="entry name" value="RAB GTPASE-ACTIVATING PROTEIN 1-LIKE"/>
    <property type="match status" value="1"/>
</dbReference>
<dbReference type="FunFam" id="1.10.472.80:FF:000176">
    <property type="match status" value="1"/>
</dbReference>
<evidence type="ECO:0000313" key="2">
    <source>
        <dbReference type="EMBL" id="EDO34197.1"/>
    </source>
</evidence>
<dbReference type="Pfam" id="PF00566">
    <property type="entry name" value="RabGAP-TBC"/>
    <property type="match status" value="1"/>
</dbReference>
<dbReference type="Proteomes" id="UP000001593">
    <property type="component" value="Unassembled WGS sequence"/>
</dbReference>
<dbReference type="GO" id="GO:0005886">
    <property type="term" value="C:plasma membrane"/>
    <property type="evidence" value="ECO:0000318"/>
    <property type="project" value="GO_Central"/>
</dbReference>
<organism evidence="2 3">
    <name type="scientific">Nematostella vectensis</name>
    <name type="common">Starlet sea anemone</name>
    <dbReference type="NCBI Taxonomy" id="45351"/>
    <lineage>
        <taxon>Eukaryota</taxon>
        <taxon>Metazoa</taxon>
        <taxon>Cnidaria</taxon>
        <taxon>Anthozoa</taxon>
        <taxon>Hexacorallia</taxon>
        <taxon>Actiniaria</taxon>
        <taxon>Edwardsiidae</taxon>
        <taxon>Nematostella</taxon>
    </lineage>
</organism>
<feature type="non-terminal residue" evidence="2">
    <location>
        <position position="100"/>
    </location>
</feature>
<dbReference type="eggNOG" id="KOG2058">
    <property type="taxonomic scope" value="Eukaryota"/>
</dbReference>
<dbReference type="PROSITE" id="PS50086">
    <property type="entry name" value="TBC_RABGAP"/>
    <property type="match status" value="1"/>
</dbReference>
<dbReference type="InterPro" id="IPR035969">
    <property type="entry name" value="Rab-GAP_TBC_sf"/>
</dbReference>
<feature type="domain" description="Rab-GAP TBC" evidence="1">
    <location>
        <begin position="1"/>
        <end position="100"/>
    </location>
</feature>
<keyword evidence="3" id="KW-1185">Reference proteome</keyword>
<evidence type="ECO:0000259" key="1">
    <source>
        <dbReference type="PROSITE" id="PS50086"/>
    </source>
</evidence>